<comment type="caution">
    <text evidence="4">The sequence shown here is derived from an EMBL/GenBank/DDBJ whole genome shotgun (WGS) entry which is preliminary data.</text>
</comment>
<evidence type="ECO:0000313" key="4">
    <source>
        <dbReference type="EMBL" id="MFD2265570.1"/>
    </source>
</evidence>
<keyword evidence="2" id="KW-0812">Transmembrane</keyword>
<dbReference type="RefSeq" id="WP_379879045.1">
    <property type="nucleotide sequence ID" value="NZ_JBHUIP010000016.1"/>
</dbReference>
<protein>
    <submittedName>
        <fullName evidence="4">GumC family protein</fullName>
    </submittedName>
</protein>
<feature type="transmembrane region" description="Helical" evidence="2">
    <location>
        <begin position="487"/>
        <end position="504"/>
    </location>
</feature>
<dbReference type="PANTHER" id="PTHR32309">
    <property type="entry name" value="TYROSINE-PROTEIN KINASE"/>
    <property type="match status" value="1"/>
</dbReference>
<dbReference type="InterPro" id="IPR032807">
    <property type="entry name" value="GNVR"/>
</dbReference>
<gene>
    <name evidence="4" type="ORF">ACFSM5_21890</name>
</gene>
<feature type="transmembrane region" description="Helical" evidence="2">
    <location>
        <begin position="424"/>
        <end position="445"/>
    </location>
</feature>
<feature type="domain" description="Tyrosine-protein kinase G-rich" evidence="3">
    <location>
        <begin position="363"/>
        <end position="443"/>
    </location>
</feature>
<keyword evidence="2" id="KW-1133">Transmembrane helix</keyword>
<dbReference type="InterPro" id="IPR050445">
    <property type="entry name" value="Bact_polysacc_biosynth/exp"/>
</dbReference>
<evidence type="ECO:0000259" key="3">
    <source>
        <dbReference type="Pfam" id="PF13807"/>
    </source>
</evidence>
<evidence type="ECO:0000256" key="1">
    <source>
        <dbReference type="SAM" id="Coils"/>
    </source>
</evidence>
<keyword evidence="2" id="KW-0472">Membrane</keyword>
<evidence type="ECO:0000256" key="2">
    <source>
        <dbReference type="SAM" id="Phobius"/>
    </source>
</evidence>
<evidence type="ECO:0000313" key="5">
    <source>
        <dbReference type="Proteomes" id="UP001597295"/>
    </source>
</evidence>
<reference evidence="5" key="1">
    <citation type="journal article" date="2019" name="Int. J. Syst. Evol. Microbiol.">
        <title>The Global Catalogue of Microorganisms (GCM) 10K type strain sequencing project: providing services to taxonomists for standard genome sequencing and annotation.</title>
        <authorList>
            <consortium name="The Broad Institute Genomics Platform"/>
            <consortium name="The Broad Institute Genome Sequencing Center for Infectious Disease"/>
            <person name="Wu L."/>
            <person name="Ma J."/>
        </authorList>
    </citation>
    <scope>NUCLEOTIDE SEQUENCE [LARGE SCALE GENOMIC DNA]</scope>
    <source>
        <strain evidence="5">CGMCC 1.19062</strain>
    </source>
</reference>
<dbReference type="EMBL" id="JBHUIP010000016">
    <property type="protein sequence ID" value="MFD2265570.1"/>
    <property type="molecule type" value="Genomic_DNA"/>
</dbReference>
<feature type="coiled-coil region" evidence="1">
    <location>
        <begin position="177"/>
        <end position="247"/>
    </location>
</feature>
<proteinExistence type="predicted"/>
<feature type="transmembrane region" description="Helical" evidence="2">
    <location>
        <begin position="20"/>
        <end position="42"/>
    </location>
</feature>
<accession>A0ABW5E259</accession>
<name>A0ABW5E259_9PROT</name>
<keyword evidence="1" id="KW-0175">Coiled coil</keyword>
<dbReference type="Proteomes" id="UP001597295">
    <property type="component" value="Unassembled WGS sequence"/>
</dbReference>
<dbReference type="Pfam" id="PF13807">
    <property type="entry name" value="GNVR"/>
    <property type="match status" value="1"/>
</dbReference>
<dbReference type="PANTHER" id="PTHR32309:SF13">
    <property type="entry name" value="FERRIC ENTEROBACTIN TRANSPORT PROTEIN FEPE"/>
    <property type="match status" value="1"/>
</dbReference>
<organism evidence="4 5">
    <name type="scientific">Lacibacterium aquatile</name>
    <dbReference type="NCBI Taxonomy" id="1168082"/>
    <lineage>
        <taxon>Bacteria</taxon>
        <taxon>Pseudomonadati</taxon>
        <taxon>Pseudomonadota</taxon>
        <taxon>Alphaproteobacteria</taxon>
        <taxon>Rhodospirillales</taxon>
        <taxon>Rhodospirillaceae</taxon>
    </lineage>
</organism>
<keyword evidence="5" id="KW-1185">Reference proteome</keyword>
<sequence length="525" mass="58060">MEGFTIRDLMAILRRRFWHLTVPAVLLMLGTVAAVVLLPPLYRSTATVLIEQPEIPKDFVRATVSSLADQRLRAIQQKITASGDLSDLVTRFDLYPAERRTKPMNEVVDKMRDNIKLMEVSPDLSGKPLRPNQTAIGFTLSFDYGDPVLAQRVANELVSRFLSENLKTRREQSSQTAQFLGAETKRVEDRMKTLESEIAVFKNQHAGALPEDLTYNMQLAEKNERDLTELVRQIQIAEQRRTALKGQLAVVSPTTTVDGRGRDLGPAGKLQVAQTELAELSGRYGARHPDVLKKRREVASLQVAARAQPIQAAVRGDANPAYLQIQAQLEGIDAEMRSLTVQRDAVRAQLQAYQAKVQKTPDVERDYLALRRDYDNVAARYNDLKTKATEADMAQAVERDSKSERFTLVEPADLPGAPVKPQRMMLLAIGMVLAAGAGVGTVVGAEALSSAVYDPRQVRGITGALPLVAIPYLSTPSEKRGRWQWRWAWVGLGIAAILGALLAIDRLWMPLDVLTAVLSRSAGLN</sequence>